<evidence type="ECO:0000256" key="3">
    <source>
        <dbReference type="ARBA" id="ARBA00022801"/>
    </source>
</evidence>
<dbReference type="InterPro" id="IPR034720">
    <property type="entry name" value="Viral_alk_exo"/>
</dbReference>
<proteinExistence type="predicted"/>
<dbReference type="InterPro" id="IPR011604">
    <property type="entry name" value="PDDEXK-like_dom_sf"/>
</dbReference>
<dbReference type="PANTHER" id="PTHR46609">
    <property type="entry name" value="EXONUCLEASE, PHAGE-TYPE/RECB, C-TERMINAL DOMAIN-CONTAINING PROTEIN"/>
    <property type="match status" value="1"/>
</dbReference>
<reference evidence="5" key="2">
    <citation type="submission" date="2014-07" db="EMBL/GenBank/DDBJ databases">
        <authorList>
            <person name="Hull J."/>
        </authorList>
    </citation>
    <scope>NUCLEOTIDE SEQUENCE</scope>
</reference>
<evidence type="ECO:0000256" key="1">
    <source>
        <dbReference type="ARBA" id="ARBA00022722"/>
    </source>
</evidence>
<organism evidence="5">
    <name type="scientific">Lygus hesperus</name>
    <name type="common">Western plant bug</name>
    <dbReference type="NCBI Taxonomy" id="30085"/>
    <lineage>
        <taxon>Eukaryota</taxon>
        <taxon>Metazoa</taxon>
        <taxon>Ecdysozoa</taxon>
        <taxon>Arthropoda</taxon>
        <taxon>Hexapoda</taxon>
        <taxon>Insecta</taxon>
        <taxon>Pterygota</taxon>
        <taxon>Neoptera</taxon>
        <taxon>Paraneoptera</taxon>
        <taxon>Hemiptera</taxon>
        <taxon>Heteroptera</taxon>
        <taxon>Panheteroptera</taxon>
        <taxon>Cimicomorpha</taxon>
        <taxon>Miridae</taxon>
        <taxon>Mirini</taxon>
        <taxon>Lygus</taxon>
    </lineage>
</organism>
<keyword evidence="3" id="KW-0378">Hydrolase</keyword>
<feature type="non-terminal residue" evidence="5">
    <location>
        <position position="143"/>
    </location>
</feature>
<dbReference type="SUPFAM" id="SSF52980">
    <property type="entry name" value="Restriction endonuclease-like"/>
    <property type="match status" value="1"/>
</dbReference>
<name>A0A0A9XLL4_LYGHE</name>
<dbReference type="EMBL" id="GBHO01025594">
    <property type="protein sequence ID" value="JAG18010.1"/>
    <property type="molecule type" value="Transcribed_RNA"/>
</dbReference>
<sequence length="143" mass="16625">EKPKKTCKKKLLFTDKDNSTYGPKAQRPDLSQEDFNQEADEFLSRLQLSSSDAKTMQEKTIEQSGETLWREERRKRLTASNFGKVMKRRSTTPCEKLVLELLYKNTFDSTAMKYGRDTEEEARQLMSQIIGIEIKKCGLFVDD</sequence>
<gene>
    <name evidence="5" type="ORF">CM83_103711</name>
</gene>
<evidence type="ECO:0000313" key="5">
    <source>
        <dbReference type="EMBL" id="JAG18010.1"/>
    </source>
</evidence>
<dbReference type="GO" id="GO:0004519">
    <property type="term" value="F:endonuclease activity"/>
    <property type="evidence" value="ECO:0007669"/>
    <property type="project" value="UniProtKB-KW"/>
</dbReference>
<dbReference type="Pfam" id="PF01771">
    <property type="entry name" value="Viral_alk_exo"/>
    <property type="match status" value="1"/>
</dbReference>
<dbReference type="InterPro" id="IPR051703">
    <property type="entry name" value="NF-kappa-B_Signaling_Reg"/>
</dbReference>
<dbReference type="GO" id="GO:0004527">
    <property type="term" value="F:exonuclease activity"/>
    <property type="evidence" value="ECO:0007669"/>
    <property type="project" value="UniProtKB-KW"/>
</dbReference>
<dbReference type="AlphaFoldDB" id="A0A0A9XLL4"/>
<evidence type="ECO:0000256" key="2">
    <source>
        <dbReference type="ARBA" id="ARBA00022759"/>
    </source>
</evidence>
<keyword evidence="1" id="KW-0540">Nuclease</keyword>
<evidence type="ECO:0000256" key="4">
    <source>
        <dbReference type="ARBA" id="ARBA00022839"/>
    </source>
</evidence>
<dbReference type="GO" id="GO:0006281">
    <property type="term" value="P:DNA repair"/>
    <property type="evidence" value="ECO:0007669"/>
    <property type="project" value="UniProtKB-ARBA"/>
</dbReference>
<dbReference type="Gene3D" id="3.90.320.10">
    <property type="match status" value="1"/>
</dbReference>
<keyword evidence="4" id="KW-0269">Exonuclease</keyword>
<reference evidence="5" key="1">
    <citation type="journal article" date="2014" name="PLoS ONE">
        <title>Transcriptome-Based Identification of ABC Transporters in the Western Tarnished Plant Bug Lygus hesperus.</title>
        <authorList>
            <person name="Hull J.J."/>
            <person name="Chaney K."/>
            <person name="Geib S.M."/>
            <person name="Fabrick J.A."/>
            <person name="Brent C.S."/>
            <person name="Walsh D."/>
            <person name="Lavine L.C."/>
        </authorList>
    </citation>
    <scope>NUCLEOTIDE SEQUENCE</scope>
</reference>
<feature type="non-terminal residue" evidence="5">
    <location>
        <position position="1"/>
    </location>
</feature>
<dbReference type="PANTHER" id="PTHR46609:SF8">
    <property type="entry name" value="YQAJ VIRAL RECOMBINASE DOMAIN-CONTAINING PROTEIN"/>
    <property type="match status" value="1"/>
</dbReference>
<protein>
    <submittedName>
        <fullName evidence="5">Uncharacterized protein</fullName>
    </submittedName>
</protein>
<accession>A0A0A9XLL4</accession>
<dbReference type="InterPro" id="IPR011335">
    <property type="entry name" value="Restrct_endonuc-II-like"/>
</dbReference>
<keyword evidence="2" id="KW-0255">Endonuclease</keyword>